<evidence type="ECO:0000313" key="1">
    <source>
        <dbReference type="EMBL" id="DAE31726.1"/>
    </source>
</evidence>
<dbReference type="EMBL" id="BK059109">
    <property type="protein sequence ID" value="DAE31726.1"/>
    <property type="molecule type" value="Genomic_DNA"/>
</dbReference>
<accession>A0A8S5RK05</accession>
<protein>
    <submittedName>
        <fullName evidence="1">Uncharacterized protein</fullName>
    </submittedName>
</protein>
<sequence>MILQLKLIALRLVRTLFLQIYRLKLQSVRMTTIQLKITLMLR</sequence>
<organism evidence="1">
    <name type="scientific">virus sp. ctBM815</name>
    <dbReference type="NCBI Taxonomy" id="2825806"/>
    <lineage>
        <taxon>Viruses</taxon>
    </lineage>
</organism>
<reference evidence="1" key="1">
    <citation type="journal article" date="2021" name="Proc. Natl. Acad. Sci. U.S.A.">
        <title>A Catalog of Tens of Thousands of Viruses from Human Metagenomes Reveals Hidden Associations with Chronic Diseases.</title>
        <authorList>
            <person name="Tisza M.J."/>
            <person name="Buck C.B."/>
        </authorList>
    </citation>
    <scope>NUCLEOTIDE SEQUENCE</scope>
    <source>
        <strain evidence="1">CtBM815</strain>
    </source>
</reference>
<proteinExistence type="predicted"/>
<name>A0A8S5RK05_9VIRU</name>